<dbReference type="InterPro" id="IPR041664">
    <property type="entry name" value="AAA_16"/>
</dbReference>
<dbReference type="InterPro" id="IPR027417">
    <property type="entry name" value="P-loop_NTPase"/>
</dbReference>
<feature type="domain" description="Bacterial transcriptional activator" evidence="1">
    <location>
        <begin position="98"/>
        <end position="228"/>
    </location>
</feature>
<dbReference type="SUPFAM" id="SSF48452">
    <property type="entry name" value="TPR-like"/>
    <property type="match status" value="1"/>
</dbReference>
<dbReference type="SMART" id="SM01043">
    <property type="entry name" value="BTAD"/>
    <property type="match status" value="1"/>
</dbReference>
<keyword evidence="3" id="KW-1185">Reference proteome</keyword>
<dbReference type="SUPFAM" id="SSF52540">
    <property type="entry name" value="P-loop containing nucleoside triphosphate hydrolases"/>
    <property type="match status" value="1"/>
</dbReference>
<gene>
    <name evidence="2" type="ORF">NCTC3166_01645</name>
</gene>
<dbReference type="InterPro" id="IPR036388">
    <property type="entry name" value="WH-like_DNA-bd_sf"/>
</dbReference>
<dbReference type="Gene3D" id="1.10.10.10">
    <property type="entry name" value="Winged helix-like DNA-binding domain superfamily/Winged helix DNA-binding domain"/>
    <property type="match status" value="1"/>
</dbReference>
<dbReference type="KEGG" id="svf:NCTC3166_01645"/>
<dbReference type="InterPro" id="IPR036390">
    <property type="entry name" value="WH_DNA-bd_sf"/>
</dbReference>
<dbReference type="EMBL" id="LR134266">
    <property type="protein sequence ID" value="VED67812.1"/>
    <property type="molecule type" value="Genomic_DNA"/>
</dbReference>
<organism evidence="2 3">
    <name type="scientific">Streptococcus viridans</name>
    <dbReference type="NCBI Taxonomy" id="78535"/>
    <lineage>
        <taxon>Bacteria</taxon>
        <taxon>Bacillati</taxon>
        <taxon>Bacillota</taxon>
        <taxon>Bacilli</taxon>
        <taxon>Lactobacillales</taxon>
        <taxon>Streptococcaceae</taxon>
        <taxon>Streptococcus</taxon>
    </lineage>
</organism>
<proteinExistence type="predicted"/>
<dbReference type="SUPFAM" id="SSF46785">
    <property type="entry name" value="Winged helix' DNA-binding domain"/>
    <property type="match status" value="1"/>
</dbReference>
<sequence length="978" mass="113997">MKRELTLKLFGPPKVIFQQKDIRFSFSKMEALFYYLAVSGEVNRDEIAGILWGDKENQVARKNLRNTVYQANKIFEGDVIVSPSRSSLSLNPELNLSLDAKLFERDPISNLYLYQGDFLDGFYVKDDEDFDQWASRKRSAYKQLYIESCYQKIDKEGLGDPSIESLLHHLVELDEFEEKNYQLLMEYYRVHHQLGKFFETYYKLVDLLDRELNVRPSRAIEELYHSVLEAKRTHKQSNRVNVRELPFFGRKHELSQLEEYLSLVEKGEAIGPLLVMGQSGTGKKRLIRQLVLMSNRSFSFVKVEGKVGSRKLDEGIWGDFKGSLEKVSEELEVSPLGKADDLPSVRKHLQRLSQEKPLLILLENAQWMDVASFDKVKQLEEKSSGEKWQLIFTAEGPLPEFLVTFFGGLKVERRLSQLELTNFDPTESRSLLQGQLGQIEPALIEQMMEWSEGSPFLLSSYIEEWKEKESLEPLPDIIQAYLSQELGDLNSEEESLLHYLSCFHKPISMSILADLTATDFSVLTALLDPLAQRGIISIVEEGEDLLVQFCRQLVAMYFYQLLSPARRRLFHQQIAQKLEETLEDSTDLLFYKEIAYQYKQSQNLLRSLSFELTYLEEILQLEHELFPIYSKGEEGGVSDGKNSRWDIFGELSRLRRELDELFSRHQKDRDYKYLKLRYLYLEGRYFIRSGEYQKGIHDIQKVISYARELKRLDFLLEGYRQIIYYCIQTENISEMAYYTDLALEDAIQANNHEAIAIQLRLKGLYHLMVGDEEQATRHLYRSIDCFSLTNSMQAKYAIQIAASLAYLAEIEQVRGHFQVAVTHLEEVLRLVGDQSVDSVRVVFDIDLGIAYYWKGDLIQARLYFDRAQKVLSGVRFPWKEELLEFYQSLISCHFGEQEKVTTYLARKEGTMKQATHSRDKGMVYYLLAFLSAQKEQGEQLNPALSAFLKEDKNYYKKLAEQHLTPYRDRPFLKRLANL</sequence>
<dbReference type="InterPro" id="IPR051677">
    <property type="entry name" value="AfsR-DnrI-RedD_regulator"/>
</dbReference>
<dbReference type="PANTHER" id="PTHR35807">
    <property type="entry name" value="TRANSCRIPTIONAL REGULATOR REDD-RELATED"/>
    <property type="match status" value="1"/>
</dbReference>
<accession>A0A447Z627</accession>
<dbReference type="Pfam" id="PF13191">
    <property type="entry name" value="AAA_16"/>
    <property type="match status" value="1"/>
</dbReference>
<dbReference type="Proteomes" id="UP000270025">
    <property type="component" value="Chromosome"/>
</dbReference>
<name>A0A447Z627_9STRE</name>
<evidence type="ECO:0000313" key="2">
    <source>
        <dbReference type="EMBL" id="VED67812.1"/>
    </source>
</evidence>
<dbReference type="InterPro" id="IPR011990">
    <property type="entry name" value="TPR-like_helical_dom_sf"/>
</dbReference>
<evidence type="ECO:0000313" key="3">
    <source>
        <dbReference type="Proteomes" id="UP000270025"/>
    </source>
</evidence>
<reference evidence="2 3" key="1">
    <citation type="submission" date="2018-12" db="EMBL/GenBank/DDBJ databases">
        <authorList>
            <consortium name="Pathogen Informatics"/>
        </authorList>
    </citation>
    <scope>NUCLEOTIDE SEQUENCE [LARGE SCALE GENOMIC DNA]</scope>
    <source>
        <strain evidence="2 3">NCTC3166</strain>
    </source>
</reference>
<dbReference type="Gene3D" id="3.40.50.300">
    <property type="entry name" value="P-loop containing nucleotide triphosphate hydrolases"/>
    <property type="match status" value="1"/>
</dbReference>
<dbReference type="Gene3D" id="1.25.40.10">
    <property type="entry name" value="Tetratricopeptide repeat domain"/>
    <property type="match status" value="2"/>
</dbReference>
<protein>
    <submittedName>
        <fullName evidence="2">Putative regulatory protein</fullName>
    </submittedName>
</protein>
<dbReference type="InterPro" id="IPR025662">
    <property type="entry name" value="Sigma_54_int_dom_ATP-bd_1"/>
</dbReference>
<evidence type="ECO:0000259" key="1">
    <source>
        <dbReference type="SMART" id="SM01043"/>
    </source>
</evidence>
<dbReference type="RefSeq" id="WP_126404785.1">
    <property type="nucleotide sequence ID" value="NZ_LR134266.1"/>
</dbReference>
<dbReference type="PROSITE" id="PS00675">
    <property type="entry name" value="SIGMA54_INTERACT_1"/>
    <property type="match status" value="1"/>
</dbReference>
<dbReference type="Pfam" id="PF03704">
    <property type="entry name" value="BTAD"/>
    <property type="match status" value="1"/>
</dbReference>
<dbReference type="AlphaFoldDB" id="A0A447Z627"/>
<dbReference type="InterPro" id="IPR005158">
    <property type="entry name" value="BTAD"/>
</dbReference>